<keyword evidence="3" id="KW-1185">Reference proteome</keyword>
<organism evidence="2 3">
    <name type="scientific">Habropoda laboriosa</name>
    <dbReference type="NCBI Taxonomy" id="597456"/>
    <lineage>
        <taxon>Eukaryota</taxon>
        <taxon>Metazoa</taxon>
        <taxon>Ecdysozoa</taxon>
        <taxon>Arthropoda</taxon>
        <taxon>Hexapoda</taxon>
        <taxon>Insecta</taxon>
        <taxon>Pterygota</taxon>
        <taxon>Neoptera</taxon>
        <taxon>Endopterygota</taxon>
        <taxon>Hymenoptera</taxon>
        <taxon>Apocrita</taxon>
        <taxon>Aculeata</taxon>
        <taxon>Apoidea</taxon>
        <taxon>Anthophila</taxon>
        <taxon>Apidae</taxon>
        <taxon>Habropoda</taxon>
    </lineage>
</organism>
<keyword evidence="1" id="KW-0472">Membrane</keyword>
<keyword evidence="2" id="KW-0808">Transferase</keyword>
<dbReference type="EMBL" id="KQ414588">
    <property type="protein sequence ID" value="KOC70432.1"/>
    <property type="molecule type" value="Genomic_DNA"/>
</dbReference>
<gene>
    <name evidence="2" type="ORF">WH47_00577</name>
</gene>
<evidence type="ECO:0000313" key="3">
    <source>
        <dbReference type="Proteomes" id="UP000053825"/>
    </source>
</evidence>
<dbReference type="Gene3D" id="3.30.420.10">
    <property type="entry name" value="Ribonuclease H-like superfamily/Ribonuclease H"/>
    <property type="match status" value="1"/>
</dbReference>
<proteinExistence type="predicted"/>
<dbReference type="AlphaFoldDB" id="A0A0L7RHI1"/>
<accession>A0A0L7RHI1</accession>
<evidence type="ECO:0000256" key="1">
    <source>
        <dbReference type="SAM" id="Phobius"/>
    </source>
</evidence>
<reference evidence="2 3" key="1">
    <citation type="submission" date="2015-07" db="EMBL/GenBank/DDBJ databases">
        <title>The genome of Habropoda laboriosa.</title>
        <authorList>
            <person name="Pan H."/>
            <person name="Kapheim K."/>
        </authorList>
    </citation>
    <scope>NUCLEOTIDE SEQUENCE [LARGE SCALE GENOMIC DNA]</scope>
    <source>
        <strain evidence="2">0110345459</strain>
    </source>
</reference>
<keyword evidence="1" id="KW-0812">Transmembrane</keyword>
<protein>
    <submittedName>
        <fullName evidence="2">Histone-lysine N-methyltransferase SETMAR</fullName>
    </submittedName>
</protein>
<dbReference type="GO" id="GO:0003676">
    <property type="term" value="F:nucleic acid binding"/>
    <property type="evidence" value="ECO:0007669"/>
    <property type="project" value="InterPro"/>
</dbReference>
<dbReference type="STRING" id="597456.A0A0L7RHI1"/>
<keyword evidence="1" id="KW-1133">Transmembrane helix</keyword>
<dbReference type="GO" id="GO:0032259">
    <property type="term" value="P:methylation"/>
    <property type="evidence" value="ECO:0007669"/>
    <property type="project" value="UniProtKB-KW"/>
</dbReference>
<evidence type="ECO:0000313" key="2">
    <source>
        <dbReference type="EMBL" id="KOC70432.1"/>
    </source>
</evidence>
<name>A0A0L7RHI1_9HYME</name>
<dbReference type="GO" id="GO:0008168">
    <property type="term" value="F:methyltransferase activity"/>
    <property type="evidence" value="ECO:0007669"/>
    <property type="project" value="UniProtKB-KW"/>
</dbReference>
<dbReference type="InterPro" id="IPR036397">
    <property type="entry name" value="RNaseH_sf"/>
</dbReference>
<sequence>MKFYHILFYSLVLFSIEYHFFKHLNNFITNKLFRNEDTVKAAFKEFFHSKTNDFYILETMKPFNR</sequence>
<keyword evidence="2" id="KW-0489">Methyltransferase</keyword>
<dbReference type="Proteomes" id="UP000053825">
    <property type="component" value="Unassembled WGS sequence"/>
</dbReference>
<feature type="transmembrane region" description="Helical" evidence="1">
    <location>
        <begin position="6"/>
        <end position="24"/>
    </location>
</feature>